<dbReference type="AlphaFoldDB" id="A0A7W5B2P7"/>
<comment type="caution">
    <text evidence="3">The sequence shown here is derived from an EMBL/GenBank/DDBJ whole genome shotgun (WGS) entry which is preliminary data.</text>
</comment>
<dbReference type="InterPro" id="IPR032710">
    <property type="entry name" value="NTF2-like_dom_sf"/>
</dbReference>
<keyword evidence="4" id="KW-1185">Reference proteome</keyword>
<feature type="chain" id="PRO_5030584206" description="Copper amine oxidase-like N-terminal domain-containing protein" evidence="1">
    <location>
        <begin position="29"/>
        <end position="406"/>
    </location>
</feature>
<reference evidence="3 4" key="1">
    <citation type="submission" date="2020-08" db="EMBL/GenBank/DDBJ databases">
        <title>Genomic Encyclopedia of Type Strains, Phase III (KMG-III): the genomes of soil and plant-associated and newly described type strains.</title>
        <authorList>
            <person name="Whitman W."/>
        </authorList>
    </citation>
    <scope>NUCLEOTIDE SEQUENCE [LARGE SCALE GENOMIC DNA]</scope>
    <source>
        <strain evidence="3 4">CECT 5862</strain>
    </source>
</reference>
<name>A0A7W5B2P7_9BACL</name>
<dbReference type="Gene3D" id="3.30.457.10">
    <property type="entry name" value="Copper amine oxidase-like, N-terminal domain"/>
    <property type="match status" value="1"/>
</dbReference>
<evidence type="ECO:0000256" key="1">
    <source>
        <dbReference type="SAM" id="SignalP"/>
    </source>
</evidence>
<protein>
    <recommendedName>
        <fullName evidence="2">Copper amine oxidase-like N-terminal domain-containing protein</fullName>
    </recommendedName>
</protein>
<evidence type="ECO:0000313" key="3">
    <source>
        <dbReference type="EMBL" id="MBB3112786.1"/>
    </source>
</evidence>
<dbReference type="EMBL" id="JACHXK010000014">
    <property type="protein sequence ID" value="MBB3112786.1"/>
    <property type="molecule type" value="Genomic_DNA"/>
</dbReference>
<keyword evidence="1" id="KW-0732">Signal</keyword>
<dbReference type="Gene3D" id="3.10.450.50">
    <property type="match status" value="1"/>
</dbReference>
<dbReference type="InterPro" id="IPR012854">
    <property type="entry name" value="Cu_amine_oxidase-like_N"/>
</dbReference>
<dbReference type="SUPFAM" id="SSF55383">
    <property type="entry name" value="Copper amine oxidase, domain N"/>
    <property type="match status" value="1"/>
</dbReference>
<proteinExistence type="predicted"/>
<accession>A0A7W5B2P7</accession>
<dbReference type="RefSeq" id="WP_183602894.1">
    <property type="nucleotide sequence ID" value="NZ_JACHXK010000014.1"/>
</dbReference>
<organism evidence="3 4">
    <name type="scientific">Paenibacillus phyllosphaerae</name>
    <dbReference type="NCBI Taxonomy" id="274593"/>
    <lineage>
        <taxon>Bacteria</taxon>
        <taxon>Bacillati</taxon>
        <taxon>Bacillota</taxon>
        <taxon>Bacilli</taxon>
        <taxon>Bacillales</taxon>
        <taxon>Paenibacillaceae</taxon>
        <taxon>Paenibacillus</taxon>
    </lineage>
</organism>
<dbReference type="Pfam" id="PF07833">
    <property type="entry name" value="Cu_amine_oxidN1"/>
    <property type="match status" value="1"/>
</dbReference>
<dbReference type="SUPFAM" id="SSF54427">
    <property type="entry name" value="NTF2-like"/>
    <property type="match status" value="1"/>
</dbReference>
<dbReference type="InterPro" id="IPR036582">
    <property type="entry name" value="Mao_N_sf"/>
</dbReference>
<dbReference type="Proteomes" id="UP000570361">
    <property type="component" value="Unassembled WGS sequence"/>
</dbReference>
<feature type="signal peptide" evidence="1">
    <location>
        <begin position="1"/>
        <end position="28"/>
    </location>
</feature>
<evidence type="ECO:0000259" key="2">
    <source>
        <dbReference type="Pfam" id="PF07833"/>
    </source>
</evidence>
<evidence type="ECO:0000313" key="4">
    <source>
        <dbReference type="Proteomes" id="UP000570361"/>
    </source>
</evidence>
<sequence length="406" mass="44682">MKKFMMKRSSALLLGAALTLSFAQPTLAAQPSATQVQKPIKVVLNGEELQFRVAPVVQSQTVYVEFRSLFQALGYEVGYDAATKTITGISDSTHIQMQIGTTNTFVNGQALATAVKPIAVNGSTLVPLRFVGEASGLDVKWNSSTRVVELSYPELSEQDAEALSDLIGQLETAASNEDEAGYLAQFASNSPQLADLKAQFEADSEGDIRTDIVFDNIELLDYNRSTAVLSVEAITTKEEGESRFYLEQNDLLTITASLQADGSWKVYEIIVEDTIYPGAEEAIKQQPTVPDADKAAVLAVLEANVKALNDENVADLVATYSLTSWEKEQFEAYYTDFFEQYDDKFSHSNVTIFAYEDGVAHVSFQEAEVGEDARYNTHYIYTIEKSADGKWLINPDVKVITSEQVE</sequence>
<feature type="domain" description="Copper amine oxidase-like N-terminal" evidence="2">
    <location>
        <begin position="43"/>
        <end position="149"/>
    </location>
</feature>
<gene>
    <name evidence="3" type="ORF">FHS18_004888</name>
</gene>